<protein>
    <submittedName>
        <fullName evidence="2">Uncharacterized protein</fullName>
    </submittedName>
</protein>
<proteinExistence type="predicted"/>
<feature type="compositionally biased region" description="Low complexity" evidence="1">
    <location>
        <begin position="1"/>
        <end position="20"/>
    </location>
</feature>
<dbReference type="OrthoDB" id="72436at2759"/>
<sequence length="380" mass="41665">MEYSTSSHSQSSQSKQYSSSGKDLSKDSEKESLSQKGPEGYTTNRRKAIHVDDVYRAKEALEKIMNASPEEAPYTDEDGDAHWGEVIVSEDISLGDFQRWLNSNEGRLHRYIYEPKDDDESNKSEKGSSESSKKSSSQSSSSGSQYSSSVQAGSTVQAGGRNTQVGAAGSGIGVFGSGRVIVYSLPSFLHAEVASAVMMSITKQVVQIGKDVNLMDTISEAAPACRVGNRVQEPDQAIVPHGLEVGGDVKAAEPGHPYPNVLVKVSYKNDTLNQLRTTLRRWVASETSVQVAIGIKVFSRTSRRVAILHHRDVEPREVEFGKDANDSDLELTFPLGAIYFGLKKLPEKLQGHEDDKITIDLKEVRDRIEKVLENDPSTQK</sequence>
<feature type="region of interest" description="Disordered" evidence="1">
    <location>
        <begin position="112"/>
        <end position="155"/>
    </location>
</feature>
<feature type="region of interest" description="Disordered" evidence="1">
    <location>
        <begin position="1"/>
        <end position="50"/>
    </location>
</feature>
<feature type="compositionally biased region" description="Basic and acidic residues" evidence="1">
    <location>
        <begin position="23"/>
        <end position="33"/>
    </location>
</feature>
<dbReference type="AlphaFoldDB" id="A0A1V9ZXI4"/>
<comment type="caution">
    <text evidence="2">The sequence shown here is derived from an EMBL/GenBank/DDBJ whole genome shotgun (WGS) entry which is preliminary data.</text>
</comment>
<evidence type="ECO:0000256" key="1">
    <source>
        <dbReference type="SAM" id="MobiDB-lite"/>
    </source>
</evidence>
<evidence type="ECO:0000313" key="2">
    <source>
        <dbReference type="EMBL" id="OQS02714.1"/>
    </source>
</evidence>
<name>A0A1V9ZXI4_9STRA</name>
<accession>A0A1V9ZXI4</accession>
<feature type="compositionally biased region" description="Basic and acidic residues" evidence="1">
    <location>
        <begin position="112"/>
        <end position="133"/>
    </location>
</feature>
<gene>
    <name evidence="2" type="ORF">THRCLA_21352</name>
</gene>
<dbReference type="Proteomes" id="UP000243217">
    <property type="component" value="Unassembled WGS sequence"/>
</dbReference>
<feature type="compositionally biased region" description="Low complexity" evidence="1">
    <location>
        <begin position="134"/>
        <end position="154"/>
    </location>
</feature>
<keyword evidence="3" id="KW-1185">Reference proteome</keyword>
<evidence type="ECO:0000313" key="3">
    <source>
        <dbReference type="Proteomes" id="UP000243217"/>
    </source>
</evidence>
<reference evidence="2 3" key="1">
    <citation type="journal article" date="2014" name="Genome Biol. Evol.">
        <title>The secreted proteins of Achlya hypogyna and Thraustotheca clavata identify the ancestral oomycete secretome and reveal gene acquisitions by horizontal gene transfer.</title>
        <authorList>
            <person name="Misner I."/>
            <person name="Blouin N."/>
            <person name="Leonard G."/>
            <person name="Richards T.A."/>
            <person name="Lane C.E."/>
        </authorList>
    </citation>
    <scope>NUCLEOTIDE SEQUENCE [LARGE SCALE GENOMIC DNA]</scope>
    <source>
        <strain evidence="2 3">ATCC 34112</strain>
    </source>
</reference>
<dbReference type="EMBL" id="JNBS01001089">
    <property type="protein sequence ID" value="OQS02714.1"/>
    <property type="molecule type" value="Genomic_DNA"/>
</dbReference>
<organism evidence="2 3">
    <name type="scientific">Thraustotheca clavata</name>
    <dbReference type="NCBI Taxonomy" id="74557"/>
    <lineage>
        <taxon>Eukaryota</taxon>
        <taxon>Sar</taxon>
        <taxon>Stramenopiles</taxon>
        <taxon>Oomycota</taxon>
        <taxon>Saprolegniomycetes</taxon>
        <taxon>Saprolegniales</taxon>
        <taxon>Achlyaceae</taxon>
        <taxon>Thraustotheca</taxon>
    </lineage>
</organism>